<reference evidence="1 2" key="1">
    <citation type="journal article" date="2024" name="Int. J. Syst. Evol. Microbiol.">
        <title>Paenibacillus hexagrammi sp. nov., a novel bacterium isolated from the gut content of Hexagrammos agrammus.</title>
        <authorList>
            <person name="Jung H.K."/>
            <person name="Kim D.G."/>
            <person name="Zin H."/>
            <person name="Park J."/>
            <person name="Jung H."/>
            <person name="Kim Y.O."/>
            <person name="Kong H.J."/>
            <person name="Kim J.W."/>
            <person name="Kim Y.S."/>
        </authorList>
    </citation>
    <scope>NUCLEOTIDE SEQUENCE [LARGE SCALE GENOMIC DNA]</scope>
    <source>
        <strain evidence="1 2">YPD9-1</strain>
    </source>
</reference>
<dbReference type="InterPro" id="IPR010667">
    <property type="entry name" value="Phage_T4_Gp19"/>
</dbReference>
<dbReference type="RefSeq" id="WP_235120465.1">
    <property type="nucleotide sequence ID" value="NZ_CP090978.1"/>
</dbReference>
<sequence length="145" mass="16122">MSKPHQIGSSFRFLVELDGLIVGGFSEVGGLQSETEVKPFWEGGVNTHPHYMIEHTKFPNLVLKRGIAGSSELWDWYDGVVSGSIKRKNGAVILHNATGQELCRWNFFNAFPVKWKGPDLNAISGQVAIESVELVHEGIKTIFKK</sequence>
<evidence type="ECO:0000313" key="2">
    <source>
        <dbReference type="Proteomes" id="UP001649230"/>
    </source>
</evidence>
<organism evidence="1 2">
    <name type="scientific">Paenibacillus hexagrammi</name>
    <dbReference type="NCBI Taxonomy" id="2908839"/>
    <lineage>
        <taxon>Bacteria</taxon>
        <taxon>Bacillati</taxon>
        <taxon>Bacillota</taxon>
        <taxon>Bacilli</taxon>
        <taxon>Bacillales</taxon>
        <taxon>Paenibacillaceae</taxon>
        <taxon>Paenibacillus</taxon>
    </lineage>
</organism>
<dbReference type="Pfam" id="PF06841">
    <property type="entry name" value="Phage_T4_gp19"/>
    <property type="match status" value="1"/>
</dbReference>
<proteinExistence type="predicted"/>
<dbReference type="PANTHER" id="PTHR38009">
    <property type="entry name" value="CONSERVED HYPOTHETICAL PHAGE TAIL PROTEIN"/>
    <property type="match status" value="1"/>
</dbReference>
<dbReference type="NCBIfam" id="TIGR02241">
    <property type="entry name" value="conserved hypothetical phage tail region protein"/>
    <property type="match status" value="1"/>
</dbReference>
<gene>
    <name evidence="1" type="ORF">L0M14_02190</name>
</gene>
<dbReference type="Proteomes" id="UP001649230">
    <property type="component" value="Chromosome"/>
</dbReference>
<dbReference type="InterPro" id="IPR011747">
    <property type="entry name" value="CHP02241"/>
</dbReference>
<dbReference type="EMBL" id="CP090978">
    <property type="protein sequence ID" value="UJF34074.1"/>
    <property type="molecule type" value="Genomic_DNA"/>
</dbReference>
<name>A0ABY3SLH9_9BACL</name>
<dbReference type="PANTHER" id="PTHR38009:SF1">
    <property type="entry name" value="CONSERVED HYPOTHETICAL PHAGE TAIL PROTEIN"/>
    <property type="match status" value="1"/>
</dbReference>
<evidence type="ECO:0000313" key="1">
    <source>
        <dbReference type="EMBL" id="UJF34074.1"/>
    </source>
</evidence>
<accession>A0ABY3SLH9</accession>
<keyword evidence="2" id="KW-1185">Reference proteome</keyword>
<protein>
    <submittedName>
        <fullName evidence="1">Phage tail protein</fullName>
    </submittedName>
</protein>